<keyword evidence="6" id="KW-0460">Magnesium</keyword>
<keyword evidence="4" id="KW-0378">Hydrolase</keyword>
<dbReference type="Pfam" id="PF14363">
    <property type="entry name" value="AAA_assoc"/>
    <property type="match status" value="1"/>
</dbReference>
<dbReference type="InterPro" id="IPR025753">
    <property type="entry name" value="AAA_N_dom"/>
</dbReference>
<evidence type="ECO:0000256" key="5">
    <source>
        <dbReference type="ARBA" id="ARBA00022840"/>
    </source>
</evidence>
<evidence type="ECO:0000256" key="8">
    <source>
        <dbReference type="RuleBase" id="RU003651"/>
    </source>
</evidence>
<dbReference type="InterPro" id="IPR058017">
    <property type="entry name" value="At3g28540-like_C"/>
</dbReference>
<evidence type="ECO:0000256" key="4">
    <source>
        <dbReference type="ARBA" id="ARBA00022801"/>
    </source>
</evidence>
<evidence type="ECO:0000256" key="9">
    <source>
        <dbReference type="SAM" id="MobiDB-lite"/>
    </source>
</evidence>
<comment type="caution">
    <text evidence="12">The sequence shown here is derived from an EMBL/GenBank/DDBJ whole genome shotgun (WGS) entry which is preliminary data.</text>
</comment>
<dbReference type="Proteomes" id="UP000237000">
    <property type="component" value="Unassembled WGS sequence"/>
</dbReference>
<dbReference type="SMART" id="SM00382">
    <property type="entry name" value="AAA"/>
    <property type="match status" value="1"/>
</dbReference>
<keyword evidence="10" id="KW-1133">Transmembrane helix</keyword>
<gene>
    <name evidence="12" type="ORF">TorRG33x02_301410</name>
</gene>
<dbReference type="FunFam" id="3.40.50.300:FF:001122">
    <property type="entry name" value="AAA-ATPase ASD, mitochondrial"/>
    <property type="match status" value="1"/>
</dbReference>
<evidence type="ECO:0000256" key="10">
    <source>
        <dbReference type="SAM" id="Phobius"/>
    </source>
</evidence>
<keyword evidence="13" id="KW-1185">Reference proteome</keyword>
<dbReference type="Pfam" id="PF25568">
    <property type="entry name" value="AAA_lid_At3g28540"/>
    <property type="match status" value="1"/>
</dbReference>
<dbReference type="EMBL" id="JXTC01000427">
    <property type="protein sequence ID" value="PON54820.1"/>
    <property type="molecule type" value="Genomic_DNA"/>
</dbReference>
<dbReference type="InterPro" id="IPR050747">
    <property type="entry name" value="Mitochondrial_chaperone_BCS1"/>
</dbReference>
<comment type="cofactor">
    <cofactor evidence="1">
        <name>Mg(2+)</name>
        <dbReference type="ChEBI" id="CHEBI:18420"/>
    </cofactor>
</comment>
<reference evidence="13" key="1">
    <citation type="submission" date="2016-06" db="EMBL/GenBank/DDBJ databases">
        <title>Parallel loss of symbiosis genes in relatives of nitrogen-fixing non-legume Parasponia.</title>
        <authorList>
            <person name="Van Velzen R."/>
            <person name="Holmer R."/>
            <person name="Bu F."/>
            <person name="Rutten L."/>
            <person name="Van Zeijl A."/>
            <person name="Liu W."/>
            <person name="Santuari L."/>
            <person name="Cao Q."/>
            <person name="Sharma T."/>
            <person name="Shen D."/>
            <person name="Roswanjaya Y."/>
            <person name="Wardhani T."/>
            <person name="Kalhor M.S."/>
            <person name="Jansen J."/>
            <person name="Van den Hoogen J."/>
            <person name="Gungor B."/>
            <person name="Hartog M."/>
            <person name="Hontelez J."/>
            <person name="Verver J."/>
            <person name="Yang W.-C."/>
            <person name="Schijlen E."/>
            <person name="Repin R."/>
            <person name="Schilthuizen M."/>
            <person name="Schranz E."/>
            <person name="Heidstra R."/>
            <person name="Miyata K."/>
            <person name="Fedorova E."/>
            <person name="Kohlen W."/>
            <person name="Bisseling T."/>
            <person name="Smit S."/>
            <person name="Geurts R."/>
        </authorList>
    </citation>
    <scope>NUCLEOTIDE SEQUENCE [LARGE SCALE GENOMIC DNA]</scope>
    <source>
        <strain evidence="13">cv. RG33-2</strain>
    </source>
</reference>
<dbReference type="GO" id="GO:0006950">
    <property type="term" value="P:response to stress"/>
    <property type="evidence" value="ECO:0007669"/>
    <property type="project" value="UniProtKB-ARBA"/>
</dbReference>
<feature type="compositionally biased region" description="Basic and acidic residues" evidence="9">
    <location>
        <begin position="317"/>
        <end position="337"/>
    </location>
</feature>
<evidence type="ECO:0000313" key="13">
    <source>
        <dbReference type="Proteomes" id="UP000237000"/>
    </source>
</evidence>
<dbReference type="InterPro" id="IPR003593">
    <property type="entry name" value="AAA+_ATPase"/>
</dbReference>
<name>A0A2P5C189_TREOI</name>
<dbReference type="STRING" id="63057.A0A2P5C189"/>
<evidence type="ECO:0000256" key="2">
    <source>
        <dbReference type="ARBA" id="ARBA00007448"/>
    </source>
</evidence>
<feature type="domain" description="AAA+ ATPase" evidence="11">
    <location>
        <begin position="241"/>
        <end position="396"/>
    </location>
</feature>
<comment type="similarity">
    <text evidence="2">Belongs to the AAA ATPase family. BCS1 subfamily.</text>
</comment>
<feature type="region of interest" description="Disordered" evidence="9">
    <location>
        <begin position="470"/>
        <end position="531"/>
    </location>
</feature>
<dbReference type="Gene3D" id="6.10.280.40">
    <property type="match status" value="1"/>
</dbReference>
<dbReference type="InParanoid" id="A0A2P5C189"/>
<dbReference type="Pfam" id="PF00004">
    <property type="entry name" value="AAA"/>
    <property type="match status" value="1"/>
</dbReference>
<dbReference type="InterPro" id="IPR003960">
    <property type="entry name" value="ATPase_AAA_CS"/>
</dbReference>
<evidence type="ECO:0000256" key="1">
    <source>
        <dbReference type="ARBA" id="ARBA00001946"/>
    </source>
</evidence>
<dbReference type="Gene3D" id="3.40.50.300">
    <property type="entry name" value="P-loop containing nucleotide triphosphate hydrolases"/>
    <property type="match status" value="1"/>
</dbReference>
<feature type="compositionally biased region" description="Basic and acidic residues" evidence="9">
    <location>
        <begin position="470"/>
        <end position="525"/>
    </location>
</feature>
<dbReference type="SUPFAM" id="SSF52540">
    <property type="entry name" value="P-loop containing nucleoside triphosphate hydrolases"/>
    <property type="match status" value="1"/>
</dbReference>
<proteinExistence type="inferred from homology"/>
<keyword evidence="5 8" id="KW-0067">ATP-binding</keyword>
<dbReference type="PANTHER" id="PTHR23070">
    <property type="entry name" value="BCS1 AAA-TYPE ATPASE"/>
    <property type="match status" value="1"/>
</dbReference>
<evidence type="ECO:0000256" key="3">
    <source>
        <dbReference type="ARBA" id="ARBA00022741"/>
    </source>
</evidence>
<dbReference type="CDD" id="cd19510">
    <property type="entry name" value="RecA-like_BCS1"/>
    <property type="match status" value="1"/>
</dbReference>
<keyword evidence="10" id="KW-0472">Membrane</keyword>
<dbReference type="InterPro" id="IPR027417">
    <property type="entry name" value="P-loop_NTPase"/>
</dbReference>
<dbReference type="GO" id="GO:0005524">
    <property type="term" value="F:ATP binding"/>
    <property type="evidence" value="ECO:0007669"/>
    <property type="project" value="UniProtKB-KW"/>
</dbReference>
<dbReference type="AlphaFoldDB" id="A0A2P5C189"/>
<feature type="region of interest" description="Disordered" evidence="9">
    <location>
        <begin position="313"/>
        <end position="337"/>
    </location>
</feature>
<organism evidence="12 13">
    <name type="scientific">Trema orientale</name>
    <name type="common">Charcoal tree</name>
    <name type="synonym">Celtis orientalis</name>
    <dbReference type="NCBI Taxonomy" id="63057"/>
    <lineage>
        <taxon>Eukaryota</taxon>
        <taxon>Viridiplantae</taxon>
        <taxon>Streptophyta</taxon>
        <taxon>Embryophyta</taxon>
        <taxon>Tracheophyta</taxon>
        <taxon>Spermatophyta</taxon>
        <taxon>Magnoliopsida</taxon>
        <taxon>eudicotyledons</taxon>
        <taxon>Gunneridae</taxon>
        <taxon>Pentapetalae</taxon>
        <taxon>rosids</taxon>
        <taxon>fabids</taxon>
        <taxon>Rosales</taxon>
        <taxon>Cannabaceae</taxon>
        <taxon>Trema</taxon>
    </lineage>
</organism>
<evidence type="ECO:0000259" key="11">
    <source>
        <dbReference type="SMART" id="SM00382"/>
    </source>
</evidence>
<protein>
    <submittedName>
        <fullName evidence="12">Spastin</fullName>
    </submittedName>
</protein>
<dbReference type="OrthoDB" id="10251412at2759"/>
<dbReference type="GO" id="GO:0016887">
    <property type="term" value="F:ATP hydrolysis activity"/>
    <property type="evidence" value="ECO:0007669"/>
    <property type="project" value="InterPro"/>
</dbReference>
<comment type="catalytic activity">
    <reaction evidence="7">
        <text>ATP + H2O = ADP + phosphate + H(+)</text>
        <dbReference type="Rhea" id="RHEA:13065"/>
        <dbReference type="ChEBI" id="CHEBI:15377"/>
        <dbReference type="ChEBI" id="CHEBI:15378"/>
        <dbReference type="ChEBI" id="CHEBI:30616"/>
        <dbReference type="ChEBI" id="CHEBI:43474"/>
        <dbReference type="ChEBI" id="CHEBI:456216"/>
    </reaction>
</comment>
<evidence type="ECO:0000256" key="6">
    <source>
        <dbReference type="ARBA" id="ARBA00022842"/>
    </source>
</evidence>
<dbReference type="FunCoup" id="A0A2P5C189">
    <property type="interactions" value="1183"/>
</dbReference>
<dbReference type="PROSITE" id="PS00674">
    <property type="entry name" value="AAA"/>
    <property type="match status" value="1"/>
</dbReference>
<keyword evidence="10" id="KW-0812">Transmembrane</keyword>
<evidence type="ECO:0000256" key="7">
    <source>
        <dbReference type="ARBA" id="ARBA00049360"/>
    </source>
</evidence>
<sequence>MVMGEMWSQVGSVIASLMFAYAMFQQYFPYDLRRYLSKYTNKILGFVYPYIEITFHEYSGDRFKRSEVYVAIQNYLSANSSSRAKRLKAHDIKDSKSLVLSLDDNEEVSDEFQGVKLWWTSYKSVPKNNSFSLYPDSDEKRYYRLTFHRRHRDLITSSYLNHIVKEGKGIAIKNRQRKLYTNGSNDSWYGGKRTKWSHVLFEHPASFDTLAMDPKTKQEIINDLLKFKKGKEYYAKIGKAWKRGYLLYGPPGTGKSTMISAIANFLDYDVYDLELTAVKDNTELRKLLIDTSNKSIIVIEDIDCSLDLTGQRKKKEKEKEEDKEQSKDPLRKKAEEEDMNKSKVTLSGLLNFIDGIWSACGGERLIVFTTNYVDKLDPALIRRGRMDKHIELSYCSFEAFKVLAKNYLDVESHDLFSTIERLLGETDITPADVAENLMPKSDDEDADVCLKNLVEAIGKAKEDAIRKKAEEEEKLKAEEEAKLKAEEEEKKKAEKEKLEKEKESEGNSGKEDVKCNGTLDKEVKENGSVTT</sequence>
<evidence type="ECO:0000313" key="12">
    <source>
        <dbReference type="EMBL" id="PON54820.1"/>
    </source>
</evidence>
<keyword evidence="3 8" id="KW-0547">Nucleotide-binding</keyword>
<accession>A0A2P5C189</accession>
<feature type="transmembrane region" description="Helical" evidence="10">
    <location>
        <begin position="6"/>
        <end position="24"/>
    </location>
</feature>
<dbReference type="InterPro" id="IPR003959">
    <property type="entry name" value="ATPase_AAA_core"/>
</dbReference>